<dbReference type="Gene3D" id="3.40.50.12780">
    <property type="entry name" value="N-terminal domain of ligase-like"/>
    <property type="match status" value="1"/>
</dbReference>
<dbReference type="InterPro" id="IPR045851">
    <property type="entry name" value="AMP-bd_C_sf"/>
</dbReference>
<dbReference type="Gene3D" id="3.30.300.30">
    <property type="match status" value="1"/>
</dbReference>
<dbReference type="EMBL" id="CP013928">
    <property type="protein sequence ID" value="AMJ77732.1"/>
    <property type="molecule type" value="Genomic_DNA"/>
</dbReference>
<dbReference type="SUPFAM" id="SSF56801">
    <property type="entry name" value="Acetyl-CoA synthetase-like"/>
    <property type="match status" value="1"/>
</dbReference>
<dbReference type="Proteomes" id="UP000061468">
    <property type="component" value="Chromosome"/>
</dbReference>
<name>A0AAC8XI16_9ALTE</name>
<accession>A0AAC8XI16</accession>
<dbReference type="Pfam" id="PF00501">
    <property type="entry name" value="AMP-binding"/>
    <property type="match status" value="1"/>
</dbReference>
<dbReference type="AlphaFoldDB" id="A0AAC8XI16"/>
<protein>
    <submittedName>
        <fullName evidence="2">Thioesterase</fullName>
    </submittedName>
</protein>
<dbReference type="PANTHER" id="PTHR43767">
    <property type="entry name" value="LONG-CHAIN-FATTY-ACID--COA LIGASE"/>
    <property type="match status" value="1"/>
</dbReference>
<gene>
    <name evidence="2" type="ORF">AV942_05095</name>
</gene>
<proteinExistence type="predicted"/>
<dbReference type="InterPro" id="IPR042099">
    <property type="entry name" value="ANL_N_sf"/>
</dbReference>
<sequence length="469" mass="52100">MTDAARPYTFVHRLDRFGEHPAYYLPSGEVINYAYLEKLVEKKEKRLVETIPAGSLGALSFSTTLDNVVTYIAALRLGRTLLLMSPGLSDEGTTRLIEKLKIATLINADGTVVETGYTQNVRRDCALMLSTSGSSGSPKSVMLTLDNLHANAHAISQYLPIVNEDRAITSLPLFYSYGLSILNSHLYKGASVLLTEAPILSKLFWNQFSKFAISSLSGVPFHYQLFRKLRLERQAYPHLRYLTQAGGKLTPEQADYVNTLSNQFNIPAFLMYGQTEATARIAYLPPHLLNTFSDCIGRAIPEGELLLRDLDTKNKITDPYVAGELCYRGPNVMLGYASCVRDLTLNERVSELRTGDIAEQLPNGLFRIVGRLSRMIKIQGQRLQLDDIEEILCKFNVSSCCCGSDDLLIVSYVGGDDNTPEQITSYLRESLAIHPSFIKVVKLDSIPLLANGKVNYQSLFLAVKESLSC</sequence>
<dbReference type="RefSeq" id="WP_015066460.1">
    <property type="nucleotide sequence ID" value="NZ_CAXGIV010000018.1"/>
</dbReference>
<evidence type="ECO:0000313" key="2">
    <source>
        <dbReference type="EMBL" id="AMJ77732.1"/>
    </source>
</evidence>
<dbReference type="PANTHER" id="PTHR43767:SF10">
    <property type="entry name" value="SURFACTIN SYNTHASE SUBUNIT 1"/>
    <property type="match status" value="1"/>
</dbReference>
<organism evidence="2 3">
    <name type="scientific">Alteromonas mediterranea</name>
    <dbReference type="NCBI Taxonomy" id="314275"/>
    <lineage>
        <taxon>Bacteria</taxon>
        <taxon>Pseudomonadati</taxon>
        <taxon>Pseudomonadota</taxon>
        <taxon>Gammaproteobacteria</taxon>
        <taxon>Alteromonadales</taxon>
        <taxon>Alteromonadaceae</taxon>
        <taxon>Alteromonas/Salinimonas group</taxon>
        <taxon>Alteromonas</taxon>
    </lineage>
</organism>
<reference evidence="2 3" key="1">
    <citation type="submission" date="2015-12" db="EMBL/GenBank/DDBJ databases">
        <title>Intraspecies pangenome expansion in the marine bacterium Alteromonas.</title>
        <authorList>
            <person name="Lopez-Perez M."/>
            <person name="Rodriguez-Valera F."/>
        </authorList>
    </citation>
    <scope>NUCLEOTIDE SEQUENCE [LARGE SCALE GENOMIC DNA]</scope>
    <source>
        <strain evidence="2 3">UM8</strain>
    </source>
</reference>
<dbReference type="InterPro" id="IPR000873">
    <property type="entry name" value="AMP-dep_synth/lig_dom"/>
</dbReference>
<evidence type="ECO:0000313" key="3">
    <source>
        <dbReference type="Proteomes" id="UP000061468"/>
    </source>
</evidence>
<evidence type="ECO:0000259" key="1">
    <source>
        <dbReference type="Pfam" id="PF00501"/>
    </source>
</evidence>
<feature type="domain" description="AMP-dependent synthetase/ligase" evidence="1">
    <location>
        <begin position="121"/>
        <end position="336"/>
    </location>
</feature>
<dbReference type="InterPro" id="IPR050237">
    <property type="entry name" value="ATP-dep_AMP-bd_enzyme"/>
</dbReference>